<organism evidence="1 2">
    <name type="scientific">Candida boidinii</name>
    <name type="common">Yeast</name>
    <dbReference type="NCBI Taxonomy" id="5477"/>
    <lineage>
        <taxon>Eukaryota</taxon>
        <taxon>Fungi</taxon>
        <taxon>Dikarya</taxon>
        <taxon>Ascomycota</taxon>
        <taxon>Saccharomycotina</taxon>
        <taxon>Pichiomycetes</taxon>
        <taxon>Pichiales</taxon>
        <taxon>Pichiaceae</taxon>
        <taxon>Ogataea</taxon>
        <taxon>Ogataea/Candida clade</taxon>
    </lineage>
</organism>
<comment type="caution">
    <text evidence="1">The sequence shown here is derived from an EMBL/GenBank/DDBJ whole genome shotgun (WGS) entry which is preliminary data.</text>
</comment>
<evidence type="ECO:0000313" key="2">
    <source>
        <dbReference type="Proteomes" id="UP001165101"/>
    </source>
</evidence>
<proteinExistence type="predicted"/>
<sequence>MKVQVLFSLLFLSALSKALVIYDSHLASSCIYYLRGLQWDCSALGGHMSSSTWTCQCKNDDWIGSMTNCIHDYANSTKQEDHAYNHIVQRCNVRAKTDFTVEFLQDFQKSSALKLVPVSQFGDDENITDPVSIDVSTFHWYYTTFRDYNSFISMCQRLGWGCVGYWIGILGITGIYKYIGYRYTPQSFKGLLSKHLIWKSDWFLFGLNRLEALVCFFSFVMVLLCCCINYSLELNAYLTTQYFLLIDLINFRTDIIAFSLMPVLYMMGIRNNPFQLLTGVSHHSMIKYHKFIAGIFFILALVHSVIWTHYAIVLGGGYAVWAADAYFYWGIIGTIVAGLMILQSFSLFRNYMYDFFLLLHNAFAVLFIVAMWLHCNTLGWMGWVYSIAAIMVFDRVCRIVRIAKNGFINTASIDFVSENVVKIELNEPRSFGFFPGCYCYLSFILPTPVPWFYCFQSHPFSLIRSYEDDSKLVLYFKVKGGVTKQLRHVNTKTIKMMIDGPYGTLPFGKTRNDEEYDKVLGIAGGVGITSILAYFNERANKLTDLSKYKIIWYINDITYMDWLKGNLEFLMSERNLSVEVYYTKGIKLDDQDSNSTTPVEIDTAATADGSASSSETEKESHAITAPNEKIGSSIKVIYGKPKLSDILKQNESNKRRIYTCGPNKLVKELKMSCYSTDDLVSENHTW</sequence>
<keyword evidence="2" id="KW-1185">Reference proteome</keyword>
<gene>
    <name evidence="1" type="ORF">Cboi01_000196600</name>
</gene>
<dbReference type="EMBL" id="BSXV01000809">
    <property type="protein sequence ID" value="GME90710.1"/>
    <property type="molecule type" value="Genomic_DNA"/>
</dbReference>
<evidence type="ECO:0000313" key="1">
    <source>
        <dbReference type="EMBL" id="GME90710.1"/>
    </source>
</evidence>
<accession>A0ACB5TKX7</accession>
<dbReference type="Proteomes" id="UP001165101">
    <property type="component" value="Unassembled WGS sequence"/>
</dbReference>
<reference evidence="1" key="1">
    <citation type="submission" date="2023-04" db="EMBL/GenBank/DDBJ databases">
        <title>Candida boidinii NBRC 1967.</title>
        <authorList>
            <person name="Ichikawa N."/>
            <person name="Sato H."/>
            <person name="Tonouchi N."/>
        </authorList>
    </citation>
    <scope>NUCLEOTIDE SEQUENCE</scope>
    <source>
        <strain evidence="1">NBRC 1967</strain>
    </source>
</reference>
<name>A0ACB5TKX7_CANBO</name>
<protein>
    <submittedName>
        <fullName evidence="1">Unnamed protein product</fullName>
    </submittedName>
</protein>